<dbReference type="InterPro" id="IPR027417">
    <property type="entry name" value="P-loop_NTPase"/>
</dbReference>
<dbReference type="EMBL" id="JH001371">
    <property type="protein sequence ID" value="EGW04270.1"/>
    <property type="molecule type" value="Genomic_DNA"/>
</dbReference>
<proteinExistence type="inferred from homology"/>
<comment type="similarity">
    <text evidence="2">Belongs to the ABC transporter superfamily. ABCB family. Multidrug resistance exporter (TC 3.A.1.201) subfamily.</text>
</comment>
<dbReference type="GO" id="GO:0090374">
    <property type="term" value="P:oligopeptide export from mitochondrion"/>
    <property type="evidence" value="ECO:0007669"/>
    <property type="project" value="TreeGrafter"/>
</dbReference>
<dbReference type="PROSITE" id="PS50929">
    <property type="entry name" value="ABC_TM1F"/>
    <property type="match status" value="2"/>
</dbReference>
<dbReference type="InterPro" id="IPR017871">
    <property type="entry name" value="ABC_transporter-like_CS"/>
</dbReference>
<evidence type="ECO:0000259" key="9">
    <source>
        <dbReference type="PROSITE" id="PS50893"/>
    </source>
</evidence>
<dbReference type="InterPro" id="IPR011527">
    <property type="entry name" value="ABC1_TM_dom"/>
</dbReference>
<evidence type="ECO:0000256" key="7">
    <source>
        <dbReference type="ARBA" id="ARBA00023136"/>
    </source>
</evidence>
<dbReference type="FunFam" id="3.40.50.300:FF:000916">
    <property type="entry name" value="ABC transporter B family member 9"/>
    <property type="match status" value="1"/>
</dbReference>
<evidence type="ECO:0000313" key="11">
    <source>
        <dbReference type="EMBL" id="EGW04270.1"/>
    </source>
</evidence>
<dbReference type="AlphaFoldDB" id="G3I6K4"/>
<sequence>CFCLMFQSSSLRLTLYYVGIGASALVFGYIQISFWVITAARQTTRIRKQFFHSILAQDISWFDGSDICELNTRMAGGGKEEGGGSKELDAYSKAGAVAEEVLSSIRTVTAFGAQEKEIQRYTQNLKDAKDAGIKKAIASKLSLGAVYFFMNGAYGLAFWYGTSLIFSGEPGYTIGTILAILKGLNLKIKSGETMALVGPSGSGKSTTVQLLQRLYDPEEGCITVDEKDIRAQNVRHYRKHIGVVSQEPVLFGTTIGNNIKFGHEGVSEEEMEQAAREANAYDFIVTFPKKFNTLVGEKGAQMSGGQKQRIAIARALVRNPKILILDEATSALDTESESVVQTALEKASKGRTTIVIAHRLATIRGADLIVTMKDGMVAEKGTHAELMAKRGLYYSLAMAQVVFTGCYICMFLYNIGSRTNGDRVTFPKEALRRLQSWG</sequence>
<evidence type="ECO:0000313" key="12">
    <source>
        <dbReference type="Proteomes" id="UP000001075"/>
    </source>
</evidence>
<protein>
    <submittedName>
        <fullName evidence="11">Multidrug resistance protein 1</fullName>
    </submittedName>
</protein>
<dbReference type="CDD" id="cd03249">
    <property type="entry name" value="ABC_MTABC3_MDL1_MDL2"/>
    <property type="match status" value="1"/>
</dbReference>
<dbReference type="InterPro" id="IPR003593">
    <property type="entry name" value="AAA+_ATPase"/>
</dbReference>
<dbReference type="CDD" id="cd18577">
    <property type="entry name" value="ABC_6TM_Pgp_ABCB1_D1_like"/>
    <property type="match status" value="1"/>
</dbReference>
<feature type="transmembrane region" description="Helical" evidence="8">
    <location>
        <begin position="392"/>
        <end position="413"/>
    </location>
</feature>
<dbReference type="STRING" id="10029.G3I6K4"/>
<dbReference type="GO" id="GO:0005524">
    <property type="term" value="F:ATP binding"/>
    <property type="evidence" value="ECO:0007669"/>
    <property type="project" value="UniProtKB-KW"/>
</dbReference>
<dbReference type="SUPFAM" id="SSF90123">
    <property type="entry name" value="ABC transporter transmembrane region"/>
    <property type="match status" value="1"/>
</dbReference>
<dbReference type="Proteomes" id="UP000001075">
    <property type="component" value="Unassembled WGS sequence"/>
</dbReference>
<evidence type="ECO:0000256" key="4">
    <source>
        <dbReference type="ARBA" id="ARBA00022741"/>
    </source>
</evidence>
<gene>
    <name evidence="11" type="ORF">I79_019128</name>
</gene>
<dbReference type="GO" id="GO:0015421">
    <property type="term" value="F:ABC-type oligopeptide transporter activity"/>
    <property type="evidence" value="ECO:0007669"/>
    <property type="project" value="TreeGrafter"/>
</dbReference>
<keyword evidence="7 8" id="KW-0472">Membrane</keyword>
<evidence type="ECO:0000256" key="1">
    <source>
        <dbReference type="ARBA" id="ARBA00004141"/>
    </source>
</evidence>
<keyword evidence="5" id="KW-0067">ATP-binding</keyword>
<feature type="transmembrane region" description="Helical" evidence="8">
    <location>
        <begin position="15"/>
        <end position="38"/>
    </location>
</feature>
<feature type="transmembrane region" description="Helical" evidence="8">
    <location>
        <begin position="141"/>
        <end position="160"/>
    </location>
</feature>
<keyword evidence="3 8" id="KW-0812">Transmembrane</keyword>
<dbReference type="GO" id="GO:0016887">
    <property type="term" value="F:ATP hydrolysis activity"/>
    <property type="evidence" value="ECO:0007669"/>
    <property type="project" value="InterPro"/>
</dbReference>
<evidence type="ECO:0000256" key="8">
    <source>
        <dbReference type="SAM" id="Phobius"/>
    </source>
</evidence>
<dbReference type="Pfam" id="PF00005">
    <property type="entry name" value="ABC_tran"/>
    <property type="match status" value="1"/>
</dbReference>
<reference evidence="12" key="1">
    <citation type="journal article" date="2011" name="Nat. Biotechnol.">
        <title>The genomic sequence of the Chinese hamster ovary (CHO)-K1 cell line.</title>
        <authorList>
            <person name="Xu X."/>
            <person name="Nagarajan H."/>
            <person name="Lewis N.E."/>
            <person name="Pan S."/>
            <person name="Cai Z."/>
            <person name="Liu X."/>
            <person name="Chen W."/>
            <person name="Xie M."/>
            <person name="Wang W."/>
            <person name="Hammond S."/>
            <person name="Andersen M.R."/>
            <person name="Neff N."/>
            <person name="Passarelli B."/>
            <person name="Koh W."/>
            <person name="Fan H.C."/>
            <person name="Wang J."/>
            <person name="Gui Y."/>
            <person name="Lee K.H."/>
            <person name="Betenbaugh M.J."/>
            <person name="Quake S.R."/>
            <person name="Famili I."/>
            <person name="Palsson B.O."/>
            <person name="Wang J."/>
        </authorList>
    </citation>
    <scope>NUCLEOTIDE SEQUENCE [LARGE SCALE GENOMIC DNA]</scope>
    <source>
        <strain evidence="12">CHO K1 cell line</strain>
    </source>
</reference>
<accession>G3I6K4</accession>
<evidence type="ECO:0000259" key="10">
    <source>
        <dbReference type="PROSITE" id="PS50929"/>
    </source>
</evidence>
<feature type="domain" description="ABC transmembrane type-1" evidence="10">
    <location>
        <begin position="86"/>
        <end position="181"/>
    </location>
</feature>
<dbReference type="InParanoid" id="G3I6K4"/>
<feature type="non-terminal residue" evidence="11">
    <location>
        <position position="1"/>
    </location>
</feature>
<dbReference type="PANTHER" id="PTHR43394">
    <property type="entry name" value="ATP-DEPENDENT PERMEASE MDL1, MITOCHONDRIAL"/>
    <property type="match status" value="1"/>
</dbReference>
<dbReference type="Gene3D" id="3.40.50.300">
    <property type="entry name" value="P-loop containing nucleotide triphosphate hydrolases"/>
    <property type="match status" value="1"/>
</dbReference>
<dbReference type="SUPFAM" id="SSF52540">
    <property type="entry name" value="P-loop containing nucleoside triphosphate hydrolases"/>
    <property type="match status" value="1"/>
</dbReference>
<organism evidence="11 12">
    <name type="scientific">Cricetulus griseus</name>
    <name type="common">Chinese hamster</name>
    <name type="synonym">Cricetulus barabensis griseus</name>
    <dbReference type="NCBI Taxonomy" id="10029"/>
    <lineage>
        <taxon>Eukaryota</taxon>
        <taxon>Metazoa</taxon>
        <taxon>Chordata</taxon>
        <taxon>Craniata</taxon>
        <taxon>Vertebrata</taxon>
        <taxon>Euteleostomi</taxon>
        <taxon>Mammalia</taxon>
        <taxon>Eutheria</taxon>
        <taxon>Euarchontoglires</taxon>
        <taxon>Glires</taxon>
        <taxon>Rodentia</taxon>
        <taxon>Myomorpha</taxon>
        <taxon>Muroidea</taxon>
        <taxon>Cricetidae</taxon>
        <taxon>Cricetinae</taxon>
        <taxon>Cricetulus</taxon>
    </lineage>
</organism>
<evidence type="ECO:0000256" key="2">
    <source>
        <dbReference type="ARBA" id="ARBA00007577"/>
    </source>
</evidence>
<dbReference type="InterPro" id="IPR039421">
    <property type="entry name" value="Type_1_exporter"/>
</dbReference>
<dbReference type="PROSITE" id="PS00211">
    <property type="entry name" value="ABC_TRANSPORTER_1"/>
    <property type="match status" value="1"/>
</dbReference>
<dbReference type="PANTHER" id="PTHR43394:SF27">
    <property type="entry name" value="ATP-DEPENDENT TRANSLOCASE ABCB1-LIKE"/>
    <property type="match status" value="1"/>
</dbReference>
<dbReference type="GO" id="GO:0005743">
    <property type="term" value="C:mitochondrial inner membrane"/>
    <property type="evidence" value="ECO:0007669"/>
    <property type="project" value="TreeGrafter"/>
</dbReference>
<dbReference type="InterPro" id="IPR003439">
    <property type="entry name" value="ABC_transporter-like_ATP-bd"/>
</dbReference>
<dbReference type="PROSITE" id="PS50893">
    <property type="entry name" value="ABC_TRANSPORTER_2"/>
    <property type="match status" value="1"/>
</dbReference>
<dbReference type="SMART" id="SM00382">
    <property type="entry name" value="AAA"/>
    <property type="match status" value="1"/>
</dbReference>
<evidence type="ECO:0000256" key="5">
    <source>
        <dbReference type="ARBA" id="ARBA00022840"/>
    </source>
</evidence>
<keyword evidence="6 8" id="KW-1133">Transmembrane helix</keyword>
<evidence type="ECO:0000256" key="6">
    <source>
        <dbReference type="ARBA" id="ARBA00022989"/>
    </source>
</evidence>
<name>G3I6K4_CRIGR</name>
<dbReference type="Gene3D" id="1.20.1560.10">
    <property type="entry name" value="ABC transporter type 1, transmembrane domain"/>
    <property type="match status" value="1"/>
</dbReference>
<feature type="domain" description="ABC transmembrane type-1" evidence="10">
    <location>
        <begin position="13"/>
        <end position="74"/>
    </location>
</feature>
<dbReference type="InterPro" id="IPR036640">
    <property type="entry name" value="ABC1_TM_sf"/>
</dbReference>
<dbReference type="Pfam" id="PF00664">
    <property type="entry name" value="ABC_membrane"/>
    <property type="match status" value="1"/>
</dbReference>
<evidence type="ECO:0000256" key="3">
    <source>
        <dbReference type="ARBA" id="ARBA00022692"/>
    </source>
</evidence>
<feature type="domain" description="ABC transporter" evidence="9">
    <location>
        <begin position="159"/>
        <end position="399"/>
    </location>
</feature>
<comment type="subcellular location">
    <subcellularLocation>
        <location evidence="1">Membrane</location>
        <topology evidence="1">Multi-pass membrane protein</topology>
    </subcellularLocation>
</comment>
<keyword evidence="4" id="KW-0547">Nucleotide-binding</keyword>